<proteinExistence type="predicted"/>
<evidence type="ECO:0000313" key="3">
    <source>
        <dbReference type="Proteomes" id="UP000538507"/>
    </source>
</evidence>
<organism evidence="2 3">
    <name type="scientific">Rhizobium leguminosarum</name>
    <dbReference type="NCBI Taxonomy" id="384"/>
    <lineage>
        <taxon>Bacteria</taxon>
        <taxon>Pseudomonadati</taxon>
        <taxon>Pseudomonadota</taxon>
        <taxon>Alphaproteobacteria</taxon>
        <taxon>Hyphomicrobiales</taxon>
        <taxon>Rhizobiaceae</taxon>
        <taxon>Rhizobium/Agrobacterium group</taxon>
        <taxon>Rhizobium</taxon>
    </lineage>
</organism>
<gene>
    <name evidence="2" type="ORF">GGE16_005129</name>
</gene>
<protein>
    <submittedName>
        <fullName evidence="2">Uncharacterized protein</fullName>
    </submittedName>
</protein>
<evidence type="ECO:0000313" key="2">
    <source>
        <dbReference type="EMBL" id="MBB4293044.1"/>
    </source>
</evidence>
<dbReference type="AlphaFoldDB" id="A0AAE2MQE5"/>
<feature type="region of interest" description="Disordered" evidence="1">
    <location>
        <begin position="1"/>
        <end position="28"/>
    </location>
</feature>
<dbReference type="Proteomes" id="UP000538507">
    <property type="component" value="Unassembled WGS sequence"/>
</dbReference>
<dbReference type="EMBL" id="JACIGO010000008">
    <property type="protein sequence ID" value="MBB4293044.1"/>
    <property type="molecule type" value="Genomic_DNA"/>
</dbReference>
<sequence length="65" mass="6864">MATYNPSNHGGHALPATTADQNGDEMSVATRFRSENLIKDDGIARLVLSGISEARQPEPSSPLLG</sequence>
<dbReference type="RefSeq" id="WP_183609678.1">
    <property type="nucleotide sequence ID" value="NZ_JACHAZ010000008.1"/>
</dbReference>
<accession>A0AAE2MQE5</accession>
<evidence type="ECO:0000256" key="1">
    <source>
        <dbReference type="SAM" id="MobiDB-lite"/>
    </source>
</evidence>
<comment type="caution">
    <text evidence="2">The sequence shown here is derived from an EMBL/GenBank/DDBJ whole genome shotgun (WGS) entry which is preliminary data.</text>
</comment>
<reference evidence="2 3" key="1">
    <citation type="submission" date="2020-08" db="EMBL/GenBank/DDBJ databases">
        <title>Genomic Encyclopedia of Type Strains, Phase IV (KMG-V): Genome sequencing to study the core and pangenomes of soil and plant-associated prokaryotes.</title>
        <authorList>
            <person name="Whitman W."/>
        </authorList>
    </citation>
    <scope>NUCLEOTIDE SEQUENCE [LARGE SCALE GENOMIC DNA]</scope>
    <source>
        <strain evidence="2 3">SEMIA 415</strain>
    </source>
</reference>
<name>A0AAE2MQE5_RHILE</name>